<evidence type="ECO:0000313" key="8">
    <source>
        <dbReference type="EMBL" id="GAA1394768.1"/>
    </source>
</evidence>
<feature type="transmembrane region" description="Helical" evidence="6">
    <location>
        <begin position="148"/>
        <end position="173"/>
    </location>
</feature>
<dbReference type="PANTHER" id="PTHR11360:SF290">
    <property type="entry name" value="MONOCARBOXYLATE MFS PERMEASE"/>
    <property type="match status" value="1"/>
</dbReference>
<dbReference type="InterPro" id="IPR036259">
    <property type="entry name" value="MFS_trans_sf"/>
</dbReference>
<feature type="transmembrane region" description="Helical" evidence="6">
    <location>
        <begin position="90"/>
        <end position="107"/>
    </location>
</feature>
<dbReference type="InterPro" id="IPR011701">
    <property type="entry name" value="MFS"/>
</dbReference>
<feature type="transmembrane region" description="Helical" evidence="6">
    <location>
        <begin position="263"/>
        <end position="282"/>
    </location>
</feature>
<evidence type="ECO:0000256" key="6">
    <source>
        <dbReference type="SAM" id="Phobius"/>
    </source>
</evidence>
<dbReference type="Proteomes" id="UP001501414">
    <property type="component" value="Unassembled WGS sequence"/>
</dbReference>
<organism evidence="8 9">
    <name type="scientific">Pseudonocardia kongjuensis</name>
    <dbReference type="NCBI Taxonomy" id="102227"/>
    <lineage>
        <taxon>Bacteria</taxon>
        <taxon>Bacillati</taxon>
        <taxon>Actinomycetota</taxon>
        <taxon>Actinomycetes</taxon>
        <taxon>Pseudonocardiales</taxon>
        <taxon>Pseudonocardiaceae</taxon>
        <taxon>Pseudonocardia</taxon>
    </lineage>
</organism>
<keyword evidence="3 6" id="KW-1133">Transmembrane helix</keyword>
<feature type="domain" description="Major facilitator superfamily (MFS) profile" evidence="7">
    <location>
        <begin position="25"/>
        <end position="405"/>
    </location>
</feature>
<feature type="transmembrane region" description="Helical" evidence="6">
    <location>
        <begin position="379"/>
        <end position="399"/>
    </location>
</feature>
<feature type="region of interest" description="Disordered" evidence="5">
    <location>
        <begin position="409"/>
        <end position="430"/>
    </location>
</feature>
<dbReference type="Gene3D" id="1.20.1250.20">
    <property type="entry name" value="MFS general substrate transporter like domains"/>
    <property type="match status" value="2"/>
</dbReference>
<keyword evidence="9" id="KW-1185">Reference proteome</keyword>
<dbReference type="RefSeq" id="WP_344025387.1">
    <property type="nucleotide sequence ID" value="NZ_BAAAJK010000027.1"/>
</dbReference>
<dbReference type="InterPro" id="IPR050327">
    <property type="entry name" value="Proton-linked_MCT"/>
</dbReference>
<reference evidence="8 9" key="1">
    <citation type="journal article" date="2019" name="Int. J. Syst. Evol. Microbiol.">
        <title>The Global Catalogue of Microorganisms (GCM) 10K type strain sequencing project: providing services to taxonomists for standard genome sequencing and annotation.</title>
        <authorList>
            <consortium name="The Broad Institute Genomics Platform"/>
            <consortium name="The Broad Institute Genome Sequencing Center for Infectious Disease"/>
            <person name="Wu L."/>
            <person name="Ma J."/>
        </authorList>
    </citation>
    <scope>NUCLEOTIDE SEQUENCE [LARGE SCALE GENOMIC DNA]</scope>
    <source>
        <strain evidence="8 9">JCM 11896</strain>
    </source>
</reference>
<feature type="transmembrane region" description="Helical" evidence="6">
    <location>
        <begin position="113"/>
        <end position="136"/>
    </location>
</feature>
<feature type="transmembrane region" description="Helical" evidence="6">
    <location>
        <begin position="179"/>
        <end position="199"/>
    </location>
</feature>
<feature type="transmembrane region" description="Helical" evidence="6">
    <location>
        <begin position="352"/>
        <end position="373"/>
    </location>
</feature>
<sequence length="430" mass="44425">MGTTSYGPGPATAAGEFRRSWPALIGATIGIGFGIGGFTFYTNGLFIPSLEAEFGWSRTALSSVPLFGYLVHIVVLPFVGSLVDRFGARLPGVLGLLALAAGYFALAEIGPTFTGFLLLWTLIYLMSATSTPVSFTRTVNERFDRARGLALGIALGANGFLAFLVPLTLGTLIADDWRWGYRVLAIAVLVATVVVLLLVPGRDAAARAGATPATGDRLPIGSLVRSRLFWQVATSFLVVSLAVGGMAVHLVPLLRDNGVDAGSAASVASLVGIAVIVGRLGAGYLVDRIFAPRVAAGVVVVAAAGFLALAVGGPAFAPLTAIGVGLALGAEIDFMSYLTARYFGMRLYGRMIGVFYGFFLLGIGSSPLLISTLRDLTGTYTLSLFTSVALLVAAAAIFLTMPRFPVPAGAGPADDDTRDPAGGATGRQPA</sequence>
<feature type="transmembrane region" description="Helical" evidence="6">
    <location>
        <begin position="319"/>
        <end position="340"/>
    </location>
</feature>
<accession>A0ABN1Y0T5</accession>
<comment type="subcellular location">
    <subcellularLocation>
        <location evidence="1">Cell membrane</location>
        <topology evidence="1">Multi-pass membrane protein</topology>
    </subcellularLocation>
</comment>
<dbReference type="Pfam" id="PF07690">
    <property type="entry name" value="MFS_1"/>
    <property type="match status" value="1"/>
</dbReference>
<proteinExistence type="predicted"/>
<evidence type="ECO:0000256" key="2">
    <source>
        <dbReference type="ARBA" id="ARBA00022692"/>
    </source>
</evidence>
<keyword evidence="2 6" id="KW-0812">Transmembrane</keyword>
<feature type="transmembrane region" description="Helical" evidence="6">
    <location>
        <begin position="228"/>
        <end position="251"/>
    </location>
</feature>
<protein>
    <submittedName>
        <fullName evidence="8">MFS transporter</fullName>
    </submittedName>
</protein>
<dbReference type="InterPro" id="IPR020846">
    <property type="entry name" value="MFS_dom"/>
</dbReference>
<name>A0ABN1Y0T5_9PSEU</name>
<feature type="transmembrane region" description="Helical" evidence="6">
    <location>
        <begin position="21"/>
        <end position="41"/>
    </location>
</feature>
<evidence type="ECO:0000259" key="7">
    <source>
        <dbReference type="PROSITE" id="PS50850"/>
    </source>
</evidence>
<keyword evidence="4 6" id="KW-0472">Membrane</keyword>
<dbReference type="PROSITE" id="PS50850">
    <property type="entry name" value="MFS"/>
    <property type="match status" value="1"/>
</dbReference>
<feature type="transmembrane region" description="Helical" evidence="6">
    <location>
        <begin position="61"/>
        <end position="83"/>
    </location>
</feature>
<evidence type="ECO:0000256" key="4">
    <source>
        <dbReference type="ARBA" id="ARBA00023136"/>
    </source>
</evidence>
<dbReference type="SUPFAM" id="SSF103473">
    <property type="entry name" value="MFS general substrate transporter"/>
    <property type="match status" value="1"/>
</dbReference>
<dbReference type="PANTHER" id="PTHR11360">
    <property type="entry name" value="MONOCARBOXYLATE TRANSPORTER"/>
    <property type="match status" value="1"/>
</dbReference>
<gene>
    <name evidence="8" type="ORF">GCM10009613_43370</name>
</gene>
<evidence type="ECO:0000256" key="1">
    <source>
        <dbReference type="ARBA" id="ARBA00004651"/>
    </source>
</evidence>
<comment type="caution">
    <text evidence="8">The sequence shown here is derived from an EMBL/GenBank/DDBJ whole genome shotgun (WGS) entry which is preliminary data.</text>
</comment>
<evidence type="ECO:0000256" key="3">
    <source>
        <dbReference type="ARBA" id="ARBA00022989"/>
    </source>
</evidence>
<dbReference type="EMBL" id="BAAAJK010000027">
    <property type="protein sequence ID" value="GAA1394768.1"/>
    <property type="molecule type" value="Genomic_DNA"/>
</dbReference>
<evidence type="ECO:0000256" key="5">
    <source>
        <dbReference type="SAM" id="MobiDB-lite"/>
    </source>
</evidence>
<evidence type="ECO:0000313" key="9">
    <source>
        <dbReference type="Proteomes" id="UP001501414"/>
    </source>
</evidence>
<feature type="transmembrane region" description="Helical" evidence="6">
    <location>
        <begin position="294"/>
        <end position="313"/>
    </location>
</feature>